<dbReference type="PANTHER" id="PTHR12526">
    <property type="entry name" value="GLYCOSYLTRANSFERASE"/>
    <property type="match status" value="1"/>
</dbReference>
<feature type="domain" description="Glycosyl transferase family 1" evidence="1">
    <location>
        <begin position="195"/>
        <end position="352"/>
    </location>
</feature>
<dbReference type="EMBL" id="PVBQ01000004">
    <property type="protein sequence ID" value="PRD48217.1"/>
    <property type="molecule type" value="Genomic_DNA"/>
</dbReference>
<reference evidence="3 4" key="1">
    <citation type="submission" date="2018-02" db="EMBL/GenBank/DDBJ databases">
        <title>The draft genome of Sphingobacterium sp. 5JN-11.</title>
        <authorList>
            <person name="Liu L."/>
            <person name="Li L."/>
            <person name="Liang L."/>
            <person name="Zhang X."/>
            <person name="Wang T."/>
        </authorList>
    </citation>
    <scope>NUCLEOTIDE SEQUENCE [LARGE SCALE GENOMIC DNA]</scope>
    <source>
        <strain evidence="3 4">5JN-11</strain>
    </source>
</reference>
<sequence length="375" mass="43741">MNIIYCIKGTYNSGGMERVVANKANYLVAKGHNVSIITTDQQGRLPYFPLNDNIRLYDLDINYTANASRGLFVKTRQYFQKQRLHRRRLRELLKKLKADIVISMFDHDTPFLYKIKDGSKKILEIHFSRYKRRQYGRKGLWRLADVWRSRQDLQLASQYDRFVVLTEEDCGYWGYLSNIVLIPNANSFVPETKADVTCKRVIAVGRYDYQKGFDELIGIWEMVHERCPEWRLDIFGHGPLKDQLQAQIQKLKLESSIRLRPPVRNIEKEYCQSGLLVMTSRYEGFPMTLLEAQACGLPMVTYACKCGPRDIIVDGQNGFIVAEGNKEYMVNQIVRLIEDEDMRRAMGTRAKEMSAKFSEEKVMKQWLDLFNQLVG</sequence>
<dbReference type="InterPro" id="IPR001296">
    <property type="entry name" value="Glyco_trans_1"/>
</dbReference>
<keyword evidence="3" id="KW-0808">Transferase</keyword>
<evidence type="ECO:0000313" key="4">
    <source>
        <dbReference type="Proteomes" id="UP000239711"/>
    </source>
</evidence>
<dbReference type="Proteomes" id="UP000239711">
    <property type="component" value="Unassembled WGS sequence"/>
</dbReference>
<evidence type="ECO:0000259" key="1">
    <source>
        <dbReference type="Pfam" id="PF00534"/>
    </source>
</evidence>
<name>A0A2S9J629_9SPHI</name>
<evidence type="ECO:0000313" key="3">
    <source>
        <dbReference type="EMBL" id="PRD48217.1"/>
    </source>
</evidence>
<dbReference type="Pfam" id="PF00534">
    <property type="entry name" value="Glycos_transf_1"/>
    <property type="match status" value="1"/>
</dbReference>
<dbReference type="CDD" id="cd03820">
    <property type="entry name" value="GT4_AmsD-like"/>
    <property type="match status" value="1"/>
</dbReference>
<dbReference type="Gene3D" id="3.40.50.2000">
    <property type="entry name" value="Glycogen Phosphorylase B"/>
    <property type="match status" value="2"/>
</dbReference>
<dbReference type="RefSeq" id="WP_105716244.1">
    <property type="nucleotide sequence ID" value="NZ_PVBQ01000004.1"/>
</dbReference>
<evidence type="ECO:0000259" key="2">
    <source>
        <dbReference type="Pfam" id="PF13439"/>
    </source>
</evidence>
<protein>
    <submittedName>
        <fullName evidence="3">Glycosyltransferase family 4 protein</fullName>
    </submittedName>
</protein>
<accession>A0A2S9J629</accession>
<keyword evidence="4" id="KW-1185">Reference proteome</keyword>
<dbReference type="InterPro" id="IPR028098">
    <property type="entry name" value="Glyco_trans_4-like_N"/>
</dbReference>
<dbReference type="Pfam" id="PF13439">
    <property type="entry name" value="Glyco_transf_4"/>
    <property type="match status" value="1"/>
</dbReference>
<dbReference type="GO" id="GO:0016757">
    <property type="term" value="F:glycosyltransferase activity"/>
    <property type="evidence" value="ECO:0007669"/>
    <property type="project" value="InterPro"/>
</dbReference>
<dbReference type="PANTHER" id="PTHR12526:SF630">
    <property type="entry name" value="GLYCOSYLTRANSFERASE"/>
    <property type="match status" value="1"/>
</dbReference>
<proteinExistence type="predicted"/>
<feature type="domain" description="Glycosyltransferase subfamily 4-like N-terminal" evidence="2">
    <location>
        <begin position="14"/>
        <end position="168"/>
    </location>
</feature>
<comment type="caution">
    <text evidence="3">The sequence shown here is derived from an EMBL/GenBank/DDBJ whole genome shotgun (WGS) entry which is preliminary data.</text>
</comment>
<gene>
    <name evidence="3" type="ORF">C5745_06845</name>
</gene>
<dbReference type="SUPFAM" id="SSF53756">
    <property type="entry name" value="UDP-Glycosyltransferase/glycogen phosphorylase"/>
    <property type="match status" value="1"/>
</dbReference>
<dbReference type="OrthoDB" id="9811239at2"/>
<dbReference type="AlphaFoldDB" id="A0A2S9J629"/>
<organism evidence="3 4">
    <name type="scientific">Sphingobacterium haloxyli</name>
    <dbReference type="NCBI Taxonomy" id="2100533"/>
    <lineage>
        <taxon>Bacteria</taxon>
        <taxon>Pseudomonadati</taxon>
        <taxon>Bacteroidota</taxon>
        <taxon>Sphingobacteriia</taxon>
        <taxon>Sphingobacteriales</taxon>
        <taxon>Sphingobacteriaceae</taxon>
        <taxon>Sphingobacterium</taxon>
    </lineage>
</organism>